<dbReference type="PROSITE" id="PS50206">
    <property type="entry name" value="RHODANESE_3"/>
    <property type="match status" value="1"/>
</dbReference>
<evidence type="ECO:0000313" key="3">
    <source>
        <dbReference type="Proteomes" id="UP000481153"/>
    </source>
</evidence>
<dbReference type="EMBL" id="VJMJ01000115">
    <property type="protein sequence ID" value="KAF0734345.1"/>
    <property type="molecule type" value="Genomic_DNA"/>
</dbReference>
<dbReference type="PANTHER" id="PTHR10828">
    <property type="entry name" value="M-PHASE INDUCER PHOSPHATASE DUAL SPECIFICITY PHOSPHATASE CDC25"/>
    <property type="match status" value="1"/>
</dbReference>
<dbReference type="PANTHER" id="PTHR10828:SF38">
    <property type="entry name" value="ARSENICAL-RESISTANCE PROTEIN 2-RELATED"/>
    <property type="match status" value="1"/>
</dbReference>
<dbReference type="GO" id="GO:0005737">
    <property type="term" value="C:cytoplasm"/>
    <property type="evidence" value="ECO:0007669"/>
    <property type="project" value="TreeGrafter"/>
</dbReference>
<evidence type="ECO:0000313" key="2">
    <source>
        <dbReference type="EMBL" id="KAF0734345.1"/>
    </source>
</evidence>
<dbReference type="GO" id="GO:0005634">
    <property type="term" value="C:nucleus"/>
    <property type="evidence" value="ECO:0007669"/>
    <property type="project" value="TreeGrafter"/>
</dbReference>
<keyword evidence="3" id="KW-1185">Reference proteome</keyword>
<name>A0A6G0X3H2_9STRA</name>
<sequence length="123" mass="13999">MAQVVERISARELAVILKDPAKRNEIRIVDVRDDDFRGGHIRGAINLPEDNFQDDDDVDNIVEEFKNVPTVVFHCMMSQVRGPFCAKRFQSRVDVVLEGAETKPQVRILTGGFNLFGRVRTQD</sequence>
<evidence type="ECO:0000259" key="1">
    <source>
        <dbReference type="PROSITE" id="PS50206"/>
    </source>
</evidence>
<dbReference type="InterPro" id="IPR001763">
    <property type="entry name" value="Rhodanese-like_dom"/>
</dbReference>
<proteinExistence type="predicted"/>
<organism evidence="2 3">
    <name type="scientific">Aphanomyces euteiches</name>
    <dbReference type="NCBI Taxonomy" id="100861"/>
    <lineage>
        <taxon>Eukaryota</taxon>
        <taxon>Sar</taxon>
        <taxon>Stramenopiles</taxon>
        <taxon>Oomycota</taxon>
        <taxon>Saprolegniomycetes</taxon>
        <taxon>Saprolegniales</taxon>
        <taxon>Verrucalvaceae</taxon>
        <taxon>Aphanomyces</taxon>
    </lineage>
</organism>
<dbReference type="Proteomes" id="UP000481153">
    <property type="component" value="Unassembled WGS sequence"/>
</dbReference>
<dbReference type="SMART" id="SM00450">
    <property type="entry name" value="RHOD"/>
    <property type="match status" value="1"/>
</dbReference>
<comment type="caution">
    <text evidence="2">The sequence shown here is derived from an EMBL/GenBank/DDBJ whole genome shotgun (WGS) entry which is preliminary data.</text>
</comment>
<dbReference type="SUPFAM" id="SSF52821">
    <property type="entry name" value="Rhodanese/Cell cycle control phosphatase"/>
    <property type="match status" value="1"/>
</dbReference>
<dbReference type="AlphaFoldDB" id="A0A6G0X3H2"/>
<accession>A0A6G0X3H2</accession>
<dbReference type="InterPro" id="IPR036873">
    <property type="entry name" value="Rhodanese-like_dom_sf"/>
</dbReference>
<dbReference type="GO" id="GO:0004725">
    <property type="term" value="F:protein tyrosine phosphatase activity"/>
    <property type="evidence" value="ECO:0007669"/>
    <property type="project" value="TreeGrafter"/>
</dbReference>
<protein>
    <recommendedName>
        <fullName evidence="1">Rhodanese domain-containing protein</fullName>
    </recommendedName>
</protein>
<dbReference type="Gene3D" id="3.40.250.10">
    <property type="entry name" value="Rhodanese-like domain"/>
    <property type="match status" value="1"/>
</dbReference>
<feature type="domain" description="Rhodanese" evidence="1">
    <location>
        <begin position="22"/>
        <end position="122"/>
    </location>
</feature>
<dbReference type="Pfam" id="PF00581">
    <property type="entry name" value="Rhodanese"/>
    <property type="match status" value="1"/>
</dbReference>
<dbReference type="VEuPathDB" id="FungiDB:AeMF1_007185"/>
<gene>
    <name evidence="2" type="ORF">Ae201684_008947</name>
</gene>
<reference evidence="2 3" key="1">
    <citation type="submission" date="2019-07" db="EMBL/GenBank/DDBJ databases">
        <title>Genomics analysis of Aphanomyces spp. identifies a new class of oomycete effector associated with host adaptation.</title>
        <authorList>
            <person name="Gaulin E."/>
        </authorList>
    </citation>
    <scope>NUCLEOTIDE SEQUENCE [LARGE SCALE GENOMIC DNA]</scope>
    <source>
        <strain evidence="2 3">ATCC 201684</strain>
    </source>
</reference>